<dbReference type="GO" id="GO:0071281">
    <property type="term" value="P:cellular response to iron ion"/>
    <property type="evidence" value="ECO:0007669"/>
    <property type="project" value="TreeGrafter"/>
</dbReference>
<proteinExistence type="inferred from homology"/>
<protein>
    <submittedName>
        <fullName evidence="4">Iron-dicitrate transporter substrate-binding subunit</fullName>
    </submittedName>
</protein>
<dbReference type="Gene3D" id="3.40.50.1980">
    <property type="entry name" value="Nitrogenase molybdenum iron protein domain"/>
    <property type="match status" value="2"/>
</dbReference>
<dbReference type="PANTHER" id="PTHR30535:SF34">
    <property type="entry name" value="MOLYBDATE-BINDING PROTEIN MOLA"/>
    <property type="match status" value="1"/>
</dbReference>
<dbReference type="SUPFAM" id="SSF53807">
    <property type="entry name" value="Helical backbone' metal receptor"/>
    <property type="match status" value="1"/>
</dbReference>
<gene>
    <name evidence="4" type="ORF">NCTC13652_01651</name>
</gene>
<dbReference type="STRING" id="1122997.GCA_000425285_00020"/>
<evidence type="ECO:0000256" key="2">
    <source>
        <dbReference type="SAM" id="MobiDB-lite"/>
    </source>
</evidence>
<feature type="region of interest" description="Disordered" evidence="2">
    <location>
        <begin position="35"/>
        <end position="60"/>
    </location>
</feature>
<comment type="similarity">
    <text evidence="1">Belongs to the bacterial solute-binding protein 8 family.</text>
</comment>
<sequence length="364" mass="39229">MLTHRSFRRSLTASCAALTIACTGLLTSCSTPSGSATGSPSAASGSPSGSRSGSDASAGTNPVRISGASFPLTVTDFNNQKLVFTHAPRRVCVISATPLNLWFDVDGKAVCRSDITQNLRIVPAHEKEMKAVPTVGGALSPNMEALTSYKPDLVIIMSGEQDTLYNRLHELGLRTMTVKARSMDELSATYRAFGALTGHPEIAEQRISHIRTQVNRVVAKLPNRTTKVAIVYVTATALSVKLDNSIAGQMAQTLKLRNLASGLTPDNPGSETTPLDIEEIVRQKPDYILVTSMMKSNSLAKQRINQEFATNKAWQAVDAVRNGKVIYLPQQYFLMNAGPYYGDAMEFLAASIYPDVYGAPKQVA</sequence>
<dbReference type="EMBL" id="LR134473">
    <property type="protein sequence ID" value="VEI03447.1"/>
    <property type="molecule type" value="Genomic_DNA"/>
</dbReference>
<evidence type="ECO:0000256" key="1">
    <source>
        <dbReference type="ARBA" id="ARBA00008814"/>
    </source>
</evidence>
<evidence type="ECO:0000313" key="4">
    <source>
        <dbReference type="EMBL" id="VEI03447.1"/>
    </source>
</evidence>
<dbReference type="InterPro" id="IPR002491">
    <property type="entry name" value="ABC_transptr_periplasmic_BD"/>
</dbReference>
<dbReference type="OrthoDB" id="9816357at2"/>
<keyword evidence="5" id="KW-1185">Reference proteome</keyword>
<dbReference type="PROSITE" id="PS51257">
    <property type="entry name" value="PROKAR_LIPOPROTEIN"/>
    <property type="match status" value="1"/>
</dbReference>
<evidence type="ECO:0000313" key="5">
    <source>
        <dbReference type="Proteomes" id="UP000277858"/>
    </source>
</evidence>
<organism evidence="4 5">
    <name type="scientific">Acidipropionibacterium jensenii</name>
    <dbReference type="NCBI Taxonomy" id="1749"/>
    <lineage>
        <taxon>Bacteria</taxon>
        <taxon>Bacillati</taxon>
        <taxon>Actinomycetota</taxon>
        <taxon>Actinomycetes</taxon>
        <taxon>Propionibacteriales</taxon>
        <taxon>Propionibacteriaceae</taxon>
        <taxon>Acidipropionibacterium</taxon>
    </lineage>
</organism>
<name>A0A448NZR6_9ACTN</name>
<dbReference type="PANTHER" id="PTHR30535">
    <property type="entry name" value="VITAMIN B12-BINDING PROTEIN"/>
    <property type="match status" value="1"/>
</dbReference>
<feature type="domain" description="Fe/B12 periplasmic-binding" evidence="3">
    <location>
        <begin position="90"/>
        <end position="356"/>
    </location>
</feature>
<dbReference type="InterPro" id="IPR050902">
    <property type="entry name" value="ABC_Transporter_SBP"/>
</dbReference>
<dbReference type="PROSITE" id="PS50983">
    <property type="entry name" value="FE_B12_PBP"/>
    <property type="match status" value="1"/>
</dbReference>
<dbReference type="Pfam" id="PF01497">
    <property type="entry name" value="Peripla_BP_2"/>
    <property type="match status" value="1"/>
</dbReference>
<reference evidence="4 5" key="1">
    <citation type="submission" date="2018-12" db="EMBL/GenBank/DDBJ databases">
        <authorList>
            <consortium name="Pathogen Informatics"/>
        </authorList>
    </citation>
    <scope>NUCLEOTIDE SEQUENCE [LARGE SCALE GENOMIC DNA]</scope>
    <source>
        <strain evidence="4 5">NCTC13652</strain>
    </source>
</reference>
<accession>A0A448NZR6</accession>
<evidence type="ECO:0000259" key="3">
    <source>
        <dbReference type="PROSITE" id="PS50983"/>
    </source>
</evidence>
<dbReference type="Proteomes" id="UP000277858">
    <property type="component" value="Chromosome"/>
</dbReference>
<dbReference type="AlphaFoldDB" id="A0A448NZR6"/>